<protein>
    <submittedName>
        <fullName evidence="2">Uncharacterized protein</fullName>
    </submittedName>
</protein>
<dbReference type="AlphaFoldDB" id="A0A8B6M1T8"/>
<gene>
    <name evidence="2" type="ORF">MPC4_10394</name>
</gene>
<feature type="compositionally biased region" description="Basic and acidic residues" evidence="1">
    <location>
        <begin position="95"/>
        <end position="114"/>
    </location>
</feature>
<organism evidence="2 3">
    <name type="scientific">Methylocella tundrae</name>
    <dbReference type="NCBI Taxonomy" id="227605"/>
    <lineage>
        <taxon>Bacteria</taxon>
        <taxon>Pseudomonadati</taxon>
        <taxon>Pseudomonadota</taxon>
        <taxon>Alphaproteobacteria</taxon>
        <taxon>Hyphomicrobiales</taxon>
        <taxon>Beijerinckiaceae</taxon>
        <taxon>Methylocella</taxon>
    </lineage>
</organism>
<proteinExistence type="predicted"/>
<dbReference type="Proteomes" id="UP000485880">
    <property type="component" value="Unassembled WGS sequence"/>
</dbReference>
<reference evidence="2 3" key="1">
    <citation type="submission" date="2019-05" db="EMBL/GenBank/DDBJ databases">
        <authorList>
            <person name="Farhan Ul Haque M."/>
        </authorList>
    </citation>
    <scope>NUCLEOTIDE SEQUENCE [LARGE SCALE GENOMIC DNA]</scope>
    <source>
        <strain evidence="2">2</strain>
    </source>
</reference>
<accession>A0A8B6M1T8</accession>
<evidence type="ECO:0000256" key="1">
    <source>
        <dbReference type="SAM" id="MobiDB-lite"/>
    </source>
</evidence>
<feature type="region of interest" description="Disordered" evidence="1">
    <location>
        <begin position="76"/>
        <end position="114"/>
    </location>
</feature>
<sequence>MSLTSYRAAPPRVTAWPRKVGDFSDKAMRFKELWPRKVGDFSDKAMRFKELWPRKVGDFSDKAMRFKELWPRKVGDFSDGAVQSGKRPFPKKARALSDRMESFDRSEIAPDSKA</sequence>
<evidence type="ECO:0000313" key="3">
    <source>
        <dbReference type="Proteomes" id="UP000485880"/>
    </source>
</evidence>
<name>A0A8B6M1T8_METTU</name>
<comment type="caution">
    <text evidence="2">The sequence shown here is derived from an EMBL/GenBank/DDBJ whole genome shotgun (WGS) entry which is preliminary data.</text>
</comment>
<keyword evidence="3" id="KW-1185">Reference proteome</keyword>
<dbReference type="EMBL" id="CABFMQ020000001">
    <property type="protein sequence ID" value="VTZ48439.1"/>
    <property type="molecule type" value="Genomic_DNA"/>
</dbReference>
<evidence type="ECO:0000313" key="2">
    <source>
        <dbReference type="EMBL" id="VTZ48439.1"/>
    </source>
</evidence>